<accession>A0A2B7XPL8</accession>
<evidence type="ECO:0000313" key="2">
    <source>
        <dbReference type="EMBL" id="PGH10919.1"/>
    </source>
</evidence>
<proteinExistence type="predicted"/>
<dbReference type="AlphaFoldDB" id="A0A2B7XPL8"/>
<dbReference type="PANTHER" id="PTHR14009:SF6">
    <property type="entry name" value="LETM1 RBD DOMAIN-CONTAINING PROTEIN"/>
    <property type="match status" value="1"/>
</dbReference>
<feature type="compositionally biased region" description="Low complexity" evidence="1">
    <location>
        <begin position="68"/>
        <end position="88"/>
    </location>
</feature>
<gene>
    <name evidence="2" type="ORF">AJ79_05164</name>
</gene>
<dbReference type="GO" id="GO:0005743">
    <property type="term" value="C:mitochondrial inner membrane"/>
    <property type="evidence" value="ECO:0007669"/>
    <property type="project" value="InterPro"/>
</dbReference>
<comment type="caution">
    <text evidence="2">The sequence shown here is derived from an EMBL/GenBank/DDBJ whole genome shotgun (WGS) entry which is preliminary data.</text>
</comment>
<dbReference type="PANTHER" id="PTHR14009">
    <property type="entry name" value="LEUCINE ZIPPER-EF-HAND CONTAINING TRANSMEMBRANE PROTEIN"/>
    <property type="match status" value="1"/>
</dbReference>
<name>A0A2B7XPL8_9EURO</name>
<evidence type="ECO:0000313" key="3">
    <source>
        <dbReference type="Proteomes" id="UP000223968"/>
    </source>
</evidence>
<dbReference type="OrthoDB" id="73691at2759"/>
<organism evidence="2 3">
    <name type="scientific">Helicocarpus griseus UAMH5409</name>
    <dbReference type="NCBI Taxonomy" id="1447875"/>
    <lineage>
        <taxon>Eukaryota</taxon>
        <taxon>Fungi</taxon>
        <taxon>Dikarya</taxon>
        <taxon>Ascomycota</taxon>
        <taxon>Pezizomycotina</taxon>
        <taxon>Eurotiomycetes</taxon>
        <taxon>Eurotiomycetidae</taxon>
        <taxon>Onygenales</taxon>
        <taxon>Ajellomycetaceae</taxon>
        <taxon>Helicocarpus</taxon>
    </lineage>
</organism>
<dbReference type="Proteomes" id="UP000223968">
    <property type="component" value="Unassembled WGS sequence"/>
</dbReference>
<protein>
    <recommendedName>
        <fullName evidence="4">Letm1 RBD domain-containing protein</fullName>
    </recommendedName>
</protein>
<reference evidence="2 3" key="1">
    <citation type="submission" date="2017-10" db="EMBL/GenBank/DDBJ databases">
        <title>Comparative genomics in systemic dimorphic fungi from Ajellomycetaceae.</title>
        <authorList>
            <person name="Munoz J.F."/>
            <person name="Mcewen J.G."/>
            <person name="Clay O.K."/>
            <person name="Cuomo C.A."/>
        </authorList>
    </citation>
    <scope>NUCLEOTIDE SEQUENCE [LARGE SCALE GENOMIC DNA]</scope>
    <source>
        <strain evidence="2 3">UAMH5409</strain>
    </source>
</reference>
<feature type="region of interest" description="Disordered" evidence="1">
    <location>
        <begin position="59"/>
        <end position="110"/>
    </location>
</feature>
<dbReference type="EMBL" id="PDNB01000080">
    <property type="protein sequence ID" value="PGH10919.1"/>
    <property type="molecule type" value="Genomic_DNA"/>
</dbReference>
<dbReference type="GO" id="GO:0030003">
    <property type="term" value="P:intracellular monoatomic cation homeostasis"/>
    <property type="evidence" value="ECO:0007669"/>
    <property type="project" value="TreeGrafter"/>
</dbReference>
<evidence type="ECO:0000256" key="1">
    <source>
        <dbReference type="SAM" id="MobiDB-lite"/>
    </source>
</evidence>
<dbReference type="InterPro" id="IPR044202">
    <property type="entry name" value="LETM1/MDM38-like"/>
</dbReference>
<keyword evidence="3" id="KW-1185">Reference proteome</keyword>
<sequence>MLVNSFRGVHATPSLRPARFLPLRTPQTHSLLRQRITQPSSRYALSPLFNNRTIIANFSSTSRHHEQPSTPTTTTTTTTPTTTITSPAQPIPHSPALNPPLTTFPAPLSLPSKDPTTSQFKHLFSLGKAYLTFYKTGLKNVYNNYRAALPLRRRLGLPILLPTSPPPPSYSAKHVNNAALLKAYANQVTRAEFQLIRRAAYDVRRMIPFSLILLICGEMTPFVVLALGNRVTPVTCRVPKQVEKERVKACERKEGAVRAAAVDAAAAATNAAGGEGVKGAKERAIANLDVLLNASAIPHTVDVNGLVNHASTRGVMRACAAFGLSGGHEVAGASWLPGFLQAEMVNQVYRPRLRRWLRYLEVDDWLIVRNGGVKGLSREEVRIAVEQRGGVDVSVGLGEAEAEGVERGWLENWVEGRGGEMMVERWNVELSEGDGR</sequence>
<evidence type="ECO:0008006" key="4">
    <source>
        <dbReference type="Google" id="ProtNLM"/>
    </source>
</evidence>